<dbReference type="InterPro" id="IPR001766">
    <property type="entry name" value="Fork_head_dom"/>
</dbReference>
<dbReference type="InterPro" id="IPR018122">
    <property type="entry name" value="TF_fork_head_CS_1"/>
</dbReference>
<feature type="domain" description="Fork-head" evidence="6">
    <location>
        <begin position="75"/>
        <end position="170"/>
    </location>
</feature>
<dbReference type="PANTHER" id="PTHR46262">
    <property type="entry name" value="FORKHEAD BOX PROTEIN BINIOU"/>
    <property type="match status" value="1"/>
</dbReference>
<feature type="compositionally biased region" description="Basic residues" evidence="5">
    <location>
        <begin position="63"/>
        <end position="72"/>
    </location>
</feature>
<dbReference type="GO" id="GO:0000981">
    <property type="term" value="F:DNA-binding transcription factor activity, RNA polymerase II-specific"/>
    <property type="evidence" value="ECO:0007669"/>
    <property type="project" value="TreeGrafter"/>
</dbReference>
<keyword evidence="7" id="KW-1185">Reference proteome</keyword>
<dbReference type="GO" id="GO:0000978">
    <property type="term" value="F:RNA polymerase II cis-regulatory region sequence-specific DNA binding"/>
    <property type="evidence" value="ECO:0007669"/>
    <property type="project" value="TreeGrafter"/>
</dbReference>
<dbReference type="PROSITE" id="PS00658">
    <property type="entry name" value="FORK_HEAD_2"/>
    <property type="match status" value="1"/>
</dbReference>
<dbReference type="SMART" id="SM00339">
    <property type="entry name" value="FH"/>
    <property type="match status" value="1"/>
</dbReference>
<evidence type="ECO:0000256" key="2">
    <source>
        <dbReference type="ARBA" id="ARBA00023125"/>
    </source>
</evidence>
<sequence>MLSIPEHDSGSIASRLEPLKCEALDFVSAVCPEPINGLELDSEATQEEFSQVEEDCDDEKASKGRRGGRQKRPEKPPYSYISLIAMAIQAQPSKKATLAEIYKYLQKGFPFFRSDYNGWRNSVRHNLSLNECFIKLPKNEGGKTGKGHYWAIDNNSDYLFEEGCYRRRPRGFRTKTSNVTPNNLEQNNNFAPHEGSIEGMPNEIYTEAPSVCTLLSTSVESAFYEHGRIENPSGWHPVPVGAVPNYDAPNFSQHWHSNHPTYLLPTPVENNCNFALYASQVHVHAMAPNIVQYSSQEHPSTIYYNGDYAAVNTIEPYADEPNTIAYEGNAENINCYASEDTNKVFYGGLPMNEKHNFPEMVASSHSLGPEIDDANPDASVYHLGSNPVTYLDSSTSSFIQEGSLVQ</sequence>
<dbReference type="Gene3D" id="1.10.10.10">
    <property type="entry name" value="Winged helix-like DNA-binding domain superfamily/Winged helix DNA-binding domain"/>
    <property type="match status" value="1"/>
</dbReference>
<dbReference type="GO" id="GO:0009887">
    <property type="term" value="P:animal organ morphogenesis"/>
    <property type="evidence" value="ECO:0007669"/>
    <property type="project" value="TreeGrafter"/>
</dbReference>
<dbReference type="FunFam" id="1.10.10.10:FF:000071">
    <property type="entry name" value="Forkhead box F1"/>
    <property type="match status" value="1"/>
</dbReference>
<feature type="region of interest" description="Disordered" evidence="5">
    <location>
        <begin position="42"/>
        <end position="75"/>
    </location>
</feature>
<evidence type="ECO:0000313" key="7">
    <source>
        <dbReference type="Proteomes" id="UP000887540"/>
    </source>
</evidence>
<dbReference type="Proteomes" id="UP000887540">
    <property type="component" value="Unplaced"/>
</dbReference>
<dbReference type="InterPro" id="IPR051770">
    <property type="entry name" value="Forkhead_box_regulator"/>
</dbReference>
<protein>
    <submittedName>
        <fullName evidence="8">Fork-head domain-containing protein</fullName>
    </submittedName>
</protein>
<feature type="DNA-binding region" description="Fork-head" evidence="4">
    <location>
        <begin position="75"/>
        <end position="170"/>
    </location>
</feature>
<evidence type="ECO:0000256" key="3">
    <source>
        <dbReference type="ARBA" id="ARBA00023242"/>
    </source>
</evidence>
<keyword evidence="2 4" id="KW-0238">DNA-binding</keyword>
<dbReference type="SUPFAM" id="SSF46785">
    <property type="entry name" value="Winged helix' DNA-binding domain"/>
    <property type="match status" value="1"/>
</dbReference>
<evidence type="ECO:0000259" key="6">
    <source>
        <dbReference type="PROSITE" id="PS50039"/>
    </source>
</evidence>
<evidence type="ECO:0000256" key="1">
    <source>
        <dbReference type="ARBA" id="ARBA00004123"/>
    </source>
</evidence>
<dbReference type="InterPro" id="IPR036388">
    <property type="entry name" value="WH-like_DNA-bd_sf"/>
</dbReference>
<name>A0A914E259_9BILA</name>
<reference evidence="8" key="1">
    <citation type="submission" date="2022-11" db="UniProtKB">
        <authorList>
            <consortium name="WormBaseParasite"/>
        </authorList>
    </citation>
    <scope>IDENTIFICATION</scope>
</reference>
<keyword evidence="3 4" id="KW-0539">Nucleus</keyword>
<dbReference type="InterPro" id="IPR036390">
    <property type="entry name" value="WH_DNA-bd_sf"/>
</dbReference>
<dbReference type="WBParaSite" id="ACRNAN_scaffold5176.g23241.t1">
    <property type="protein sequence ID" value="ACRNAN_scaffold5176.g23241.t1"/>
    <property type="gene ID" value="ACRNAN_scaffold5176.g23241"/>
</dbReference>
<dbReference type="PANTHER" id="PTHR46262:SF2">
    <property type="entry name" value="FORKHEAD BOX PROTEIN BINIOU"/>
    <property type="match status" value="1"/>
</dbReference>
<accession>A0A914E259</accession>
<evidence type="ECO:0000256" key="4">
    <source>
        <dbReference type="PROSITE-ProRule" id="PRU00089"/>
    </source>
</evidence>
<dbReference type="AlphaFoldDB" id="A0A914E259"/>
<evidence type="ECO:0000313" key="8">
    <source>
        <dbReference type="WBParaSite" id="ACRNAN_scaffold5176.g23241.t1"/>
    </source>
</evidence>
<proteinExistence type="predicted"/>
<feature type="compositionally biased region" description="Acidic residues" evidence="5">
    <location>
        <begin position="42"/>
        <end position="58"/>
    </location>
</feature>
<comment type="subcellular location">
    <subcellularLocation>
        <location evidence="1 4">Nucleus</location>
    </subcellularLocation>
</comment>
<organism evidence="7 8">
    <name type="scientific">Acrobeloides nanus</name>
    <dbReference type="NCBI Taxonomy" id="290746"/>
    <lineage>
        <taxon>Eukaryota</taxon>
        <taxon>Metazoa</taxon>
        <taxon>Ecdysozoa</taxon>
        <taxon>Nematoda</taxon>
        <taxon>Chromadorea</taxon>
        <taxon>Rhabditida</taxon>
        <taxon>Tylenchina</taxon>
        <taxon>Cephalobomorpha</taxon>
        <taxon>Cephaloboidea</taxon>
        <taxon>Cephalobidae</taxon>
        <taxon>Acrobeloides</taxon>
    </lineage>
</organism>
<evidence type="ECO:0000256" key="5">
    <source>
        <dbReference type="SAM" id="MobiDB-lite"/>
    </source>
</evidence>
<dbReference type="PROSITE" id="PS50039">
    <property type="entry name" value="FORK_HEAD_3"/>
    <property type="match status" value="1"/>
</dbReference>
<dbReference type="GO" id="GO:0001710">
    <property type="term" value="P:mesodermal cell fate commitment"/>
    <property type="evidence" value="ECO:0007669"/>
    <property type="project" value="UniProtKB-ARBA"/>
</dbReference>
<dbReference type="Pfam" id="PF00250">
    <property type="entry name" value="Forkhead"/>
    <property type="match status" value="1"/>
</dbReference>
<dbReference type="InterPro" id="IPR030456">
    <property type="entry name" value="TF_fork_head_CS_2"/>
</dbReference>
<dbReference type="GO" id="GO:0005634">
    <property type="term" value="C:nucleus"/>
    <property type="evidence" value="ECO:0007669"/>
    <property type="project" value="UniProtKB-SubCell"/>
</dbReference>
<dbReference type="PROSITE" id="PS00657">
    <property type="entry name" value="FORK_HEAD_1"/>
    <property type="match status" value="1"/>
</dbReference>
<dbReference type="PRINTS" id="PR00053">
    <property type="entry name" value="FORKHEAD"/>
</dbReference>